<keyword evidence="3 8" id="KW-0732">Signal</keyword>
<dbReference type="PROSITE" id="PS51892">
    <property type="entry name" value="SUBTILASE"/>
    <property type="match status" value="1"/>
</dbReference>
<sequence length="863" mass="95218">MKKFASLTVASAAIIVGATSADAQVFEQQKWVIQFNEPPSASDLQSISAVIEKKSSHTVTIPKANVSTEQLKELRQNPNVRFIETVRQRQAFGLEDSQTMWDYTALGLDKFTPTADLEEVVVAVIDTGVDATHPYLEGKVLEGYDEVFEESGGDDYHGHGTHVAGIVARATEGYPVKILPIRVLNDEGFGESDDIAAGIRRAADEGADIINLSLGGFIKTQIEKEAIQYALDKDVMVVVAAGNETMDARAVYPASEENVLTIGAVDEHNELAWFSNYGPVVDVVAPGLDILSTVPPELDYDDEQDGYLVDSGTSMATPFTAGTLAVMRAVYPTLSTTTLEVLLKDHALDLGDVGFDKTFGFGHTYIGDFDATKQAAIIQITVVNKEAPVLTVAVSNIDAGTGIITVGDETYTFDIIEGQQQYDIELSPVAEAFTAELVIKNAQNINVISTEQTVDLEPEPYTFFIENEQGQTPVIPIISILGKKDGNLFMISEQYVEGYEDGHEMTVLEPDKYEEIYVAVQADNAYYIRPLTEKVMTFTAENLVPVVVKDSYIALAEEPHYPLLELFRQVDGVPISAPINFYGDSTQLFIEAGDYHFISTHTSSNPLYNGLLVKNKVTIDKTYADELEKITVDMGDHAEMLTTVVVDEVTKRFDEEEGQWYDSYIHIKDLATGSGVSGSTFDEEYNLMKESNIMLTKGTYLMRYTTMNVLTGDEQIFEEEVTVEGNTTFTFVGEISDDVHDVRLISEPLETAPLLTTPGIADKEWSLFNLANVNPVYAVHPWQVTLSKPIKRSTVKPNIQIINAYGMPIDVNTRLTNADNTILILPKQQYLPQQPYTLLIDEGLESVDGELIYEPVKVEFTAR</sequence>
<dbReference type="InterPro" id="IPR050131">
    <property type="entry name" value="Peptidase_S8_subtilisin-like"/>
</dbReference>
<evidence type="ECO:0000256" key="5">
    <source>
        <dbReference type="ARBA" id="ARBA00022825"/>
    </source>
</evidence>
<dbReference type="Gene3D" id="3.40.50.200">
    <property type="entry name" value="Peptidase S8/S53 domain"/>
    <property type="match status" value="1"/>
</dbReference>
<comment type="similarity">
    <text evidence="1 6 7">Belongs to the peptidase S8 family.</text>
</comment>
<dbReference type="PROSITE" id="PS00136">
    <property type="entry name" value="SUBTILASE_ASP"/>
    <property type="match status" value="1"/>
</dbReference>
<dbReference type="AlphaFoldDB" id="A0A1C0Y5S5"/>
<dbReference type="GO" id="GO:0006508">
    <property type="term" value="P:proteolysis"/>
    <property type="evidence" value="ECO:0007669"/>
    <property type="project" value="UniProtKB-KW"/>
</dbReference>
<dbReference type="PRINTS" id="PR00723">
    <property type="entry name" value="SUBTILISIN"/>
</dbReference>
<keyword evidence="12" id="KW-1185">Reference proteome</keyword>
<dbReference type="PANTHER" id="PTHR43806:SF11">
    <property type="entry name" value="CEREVISIN-RELATED"/>
    <property type="match status" value="1"/>
</dbReference>
<gene>
    <name evidence="11" type="ORF">A6M13_07235</name>
</gene>
<dbReference type="InterPro" id="IPR000209">
    <property type="entry name" value="Peptidase_S8/S53_dom"/>
</dbReference>
<evidence type="ECO:0000256" key="8">
    <source>
        <dbReference type="SAM" id="SignalP"/>
    </source>
</evidence>
<dbReference type="Proteomes" id="UP000093199">
    <property type="component" value="Unassembled WGS sequence"/>
</dbReference>
<feature type="active site" description="Charge relay system" evidence="6">
    <location>
        <position position="159"/>
    </location>
</feature>
<dbReference type="InterPro" id="IPR015500">
    <property type="entry name" value="Peptidase_S8_subtilisin-rel"/>
</dbReference>
<evidence type="ECO:0000256" key="1">
    <source>
        <dbReference type="ARBA" id="ARBA00011073"/>
    </source>
</evidence>
<evidence type="ECO:0000256" key="4">
    <source>
        <dbReference type="ARBA" id="ARBA00022801"/>
    </source>
</evidence>
<dbReference type="SUPFAM" id="SSF52743">
    <property type="entry name" value="Subtilisin-like"/>
    <property type="match status" value="1"/>
</dbReference>
<dbReference type="GO" id="GO:0004252">
    <property type="term" value="F:serine-type endopeptidase activity"/>
    <property type="evidence" value="ECO:0007669"/>
    <property type="project" value="UniProtKB-UniRule"/>
</dbReference>
<dbReference type="EMBL" id="MASJ01000041">
    <property type="protein sequence ID" value="OCS82475.1"/>
    <property type="molecule type" value="Genomic_DNA"/>
</dbReference>
<dbReference type="RefSeq" id="WP_066548456.1">
    <property type="nucleotide sequence ID" value="NZ_MASJ01000041.1"/>
</dbReference>
<dbReference type="STRING" id="33978.A6M13_07235"/>
<dbReference type="InterPro" id="IPR023828">
    <property type="entry name" value="Peptidase_S8_Ser-AS"/>
</dbReference>
<evidence type="ECO:0000256" key="6">
    <source>
        <dbReference type="PROSITE-ProRule" id="PRU01240"/>
    </source>
</evidence>
<keyword evidence="2 6" id="KW-0645">Protease</keyword>
<evidence type="ECO:0000256" key="7">
    <source>
        <dbReference type="RuleBase" id="RU003355"/>
    </source>
</evidence>
<accession>A0A1C0Y5S5</accession>
<reference evidence="11 12" key="1">
    <citation type="submission" date="2016-07" db="EMBL/GenBank/DDBJ databases">
        <title>Caryophanon tenue genome sequencing.</title>
        <authorList>
            <person name="Verma A."/>
            <person name="Pal Y."/>
            <person name="Krishnamurthi S."/>
        </authorList>
    </citation>
    <scope>NUCLEOTIDE SEQUENCE [LARGE SCALE GENOMIC DNA]</scope>
    <source>
        <strain evidence="11 12">DSM 14152</strain>
    </source>
</reference>
<protein>
    <submittedName>
        <fullName evidence="11">Uncharacterized protein</fullName>
    </submittedName>
</protein>
<evidence type="ECO:0000256" key="3">
    <source>
        <dbReference type="ARBA" id="ARBA00022729"/>
    </source>
</evidence>
<evidence type="ECO:0000313" key="11">
    <source>
        <dbReference type="EMBL" id="OCS82475.1"/>
    </source>
</evidence>
<dbReference type="InterPro" id="IPR023827">
    <property type="entry name" value="Peptidase_S8_Asp-AS"/>
</dbReference>
<name>A0A1C0Y5S5_9BACL</name>
<dbReference type="InterPro" id="IPR032812">
    <property type="entry name" value="SbsA_Ig"/>
</dbReference>
<dbReference type="Pfam" id="PF00082">
    <property type="entry name" value="Peptidase_S8"/>
    <property type="match status" value="1"/>
</dbReference>
<evidence type="ECO:0000259" key="9">
    <source>
        <dbReference type="Pfam" id="PF00082"/>
    </source>
</evidence>
<organism evidence="11 12">
    <name type="scientific">Caryophanon tenue</name>
    <dbReference type="NCBI Taxonomy" id="33978"/>
    <lineage>
        <taxon>Bacteria</taxon>
        <taxon>Bacillati</taxon>
        <taxon>Bacillota</taxon>
        <taxon>Bacilli</taxon>
        <taxon>Bacillales</taxon>
        <taxon>Caryophanaceae</taxon>
        <taxon>Caryophanon</taxon>
    </lineage>
</organism>
<dbReference type="PROSITE" id="PS00138">
    <property type="entry name" value="SUBTILASE_SER"/>
    <property type="match status" value="1"/>
</dbReference>
<dbReference type="Pfam" id="PF13205">
    <property type="entry name" value="Big_5"/>
    <property type="match status" value="1"/>
</dbReference>
<keyword evidence="5 6" id="KW-0720">Serine protease</keyword>
<keyword evidence="4 6" id="KW-0378">Hydrolase</keyword>
<dbReference type="OrthoDB" id="9798386at2"/>
<feature type="chain" id="PRO_5008648957" evidence="8">
    <location>
        <begin position="24"/>
        <end position="863"/>
    </location>
</feature>
<evidence type="ECO:0000259" key="10">
    <source>
        <dbReference type="Pfam" id="PF13205"/>
    </source>
</evidence>
<feature type="domain" description="SbsA Ig-like" evidence="10">
    <location>
        <begin position="782"/>
        <end position="861"/>
    </location>
</feature>
<proteinExistence type="inferred from homology"/>
<feature type="signal peptide" evidence="8">
    <location>
        <begin position="1"/>
        <end position="23"/>
    </location>
</feature>
<evidence type="ECO:0000313" key="12">
    <source>
        <dbReference type="Proteomes" id="UP000093199"/>
    </source>
</evidence>
<dbReference type="PANTHER" id="PTHR43806">
    <property type="entry name" value="PEPTIDASE S8"/>
    <property type="match status" value="1"/>
</dbReference>
<comment type="caution">
    <text evidence="11">The sequence shown here is derived from an EMBL/GenBank/DDBJ whole genome shotgun (WGS) entry which is preliminary data.</text>
</comment>
<feature type="domain" description="Peptidase S8/S53" evidence="9">
    <location>
        <begin position="119"/>
        <end position="362"/>
    </location>
</feature>
<feature type="active site" description="Charge relay system" evidence="6">
    <location>
        <position position="126"/>
    </location>
</feature>
<evidence type="ECO:0000256" key="2">
    <source>
        <dbReference type="ARBA" id="ARBA00022670"/>
    </source>
</evidence>
<feature type="active site" description="Charge relay system" evidence="6">
    <location>
        <position position="314"/>
    </location>
</feature>
<dbReference type="InterPro" id="IPR036852">
    <property type="entry name" value="Peptidase_S8/S53_dom_sf"/>
</dbReference>